<sequence length="293" mass="32091">MAVAGRRRRDAAHRRRGDAGQCRRHRLPRVPARRGLLARGLLVFEGTVQLGPPTRRPGTAAARRRRPEAAAHPPAGPALRHGMFHGPRLQGVTRIDGYGEQGIVAELVTIPVHDYFSGTSAPRFQLDAAILDAAGQLAGFWLRERNPGVPNCFPFRVKRLSLYAPPPAPGQRYSCHGAITLPSPTVLEARWDVIGADGRLLLRAEGWDDRVFSGDERFFGFRLDRATPACPSRPWPARCRRSCACASSSRCRKARSTRAARSGSACSPTWCWAAPNAHASMPCRSRVRAARSG</sequence>
<accession>A0A418VTF7</accession>
<reference evidence="3 4" key="1">
    <citation type="submission" date="2018-09" db="EMBL/GenBank/DDBJ databases">
        <authorList>
            <person name="Zhu H."/>
        </authorList>
    </citation>
    <scope>NUCLEOTIDE SEQUENCE [LARGE SCALE GENOMIC DNA]</scope>
    <source>
        <strain evidence="3 4">K1W22B-8</strain>
    </source>
</reference>
<evidence type="ECO:0000313" key="3">
    <source>
        <dbReference type="EMBL" id="RJF80238.1"/>
    </source>
</evidence>
<dbReference type="AlphaFoldDB" id="A0A418VTF7"/>
<keyword evidence="4" id="KW-1185">Reference proteome</keyword>
<proteinExistence type="predicted"/>
<dbReference type="Gene3D" id="3.10.129.110">
    <property type="entry name" value="Polyketide synthase dehydratase"/>
    <property type="match status" value="1"/>
</dbReference>
<feature type="compositionally biased region" description="Low complexity" evidence="1">
    <location>
        <begin position="51"/>
        <end position="61"/>
    </location>
</feature>
<evidence type="ECO:0000313" key="4">
    <source>
        <dbReference type="Proteomes" id="UP000284605"/>
    </source>
</evidence>
<dbReference type="InterPro" id="IPR042104">
    <property type="entry name" value="PKS_dehydratase_sf"/>
</dbReference>
<dbReference type="Pfam" id="PF14765">
    <property type="entry name" value="PS-DH"/>
    <property type="match status" value="1"/>
</dbReference>
<dbReference type="Proteomes" id="UP000284605">
    <property type="component" value="Unassembled WGS sequence"/>
</dbReference>
<feature type="region of interest" description="Disordered" evidence="1">
    <location>
        <begin position="1"/>
        <end position="23"/>
    </location>
</feature>
<feature type="domain" description="Polyketide synthase dehydratase" evidence="2">
    <location>
        <begin position="79"/>
        <end position="208"/>
    </location>
</feature>
<name>A0A418VTF7_9PROT</name>
<evidence type="ECO:0000256" key="1">
    <source>
        <dbReference type="SAM" id="MobiDB-lite"/>
    </source>
</evidence>
<comment type="caution">
    <text evidence="3">The sequence shown here is derived from an EMBL/GenBank/DDBJ whole genome shotgun (WGS) entry which is preliminary data.</text>
</comment>
<evidence type="ECO:0000259" key="2">
    <source>
        <dbReference type="Pfam" id="PF14765"/>
    </source>
</evidence>
<dbReference type="InterPro" id="IPR049551">
    <property type="entry name" value="PKS_DH_C"/>
</dbReference>
<feature type="compositionally biased region" description="Low complexity" evidence="1">
    <location>
        <begin position="70"/>
        <end position="81"/>
    </location>
</feature>
<feature type="region of interest" description="Disordered" evidence="1">
    <location>
        <begin position="48"/>
        <end position="83"/>
    </location>
</feature>
<organism evidence="3 4">
    <name type="scientific">Oleomonas cavernae</name>
    <dbReference type="NCBI Taxonomy" id="2320859"/>
    <lineage>
        <taxon>Bacteria</taxon>
        <taxon>Pseudomonadati</taxon>
        <taxon>Pseudomonadota</taxon>
        <taxon>Alphaproteobacteria</taxon>
        <taxon>Acetobacterales</taxon>
        <taxon>Acetobacteraceae</taxon>
        <taxon>Oleomonas</taxon>
    </lineage>
</organism>
<protein>
    <recommendedName>
        <fullName evidence="2">Polyketide synthase dehydratase domain-containing protein</fullName>
    </recommendedName>
</protein>
<gene>
    <name evidence="3" type="ORF">D3874_27605</name>
</gene>
<dbReference type="EMBL" id="QYUK01000021">
    <property type="protein sequence ID" value="RJF80238.1"/>
    <property type="molecule type" value="Genomic_DNA"/>
</dbReference>